<protein>
    <submittedName>
        <fullName evidence="2">Uncharacterized protein</fullName>
    </submittedName>
</protein>
<evidence type="ECO:0000256" key="1">
    <source>
        <dbReference type="SAM" id="Phobius"/>
    </source>
</evidence>
<proteinExistence type="predicted"/>
<feature type="transmembrane region" description="Helical" evidence="1">
    <location>
        <begin position="67"/>
        <end position="84"/>
    </location>
</feature>
<comment type="caution">
    <text evidence="2">The sequence shown here is derived from an EMBL/GenBank/DDBJ whole genome shotgun (WGS) entry which is preliminary data.</text>
</comment>
<dbReference type="AlphaFoldDB" id="A0ABD2S1V2"/>
<evidence type="ECO:0000313" key="3">
    <source>
        <dbReference type="Proteomes" id="UP001627284"/>
    </source>
</evidence>
<accession>A0ABD2S1V2</accession>
<dbReference type="EMBL" id="JBJKTR010000017">
    <property type="protein sequence ID" value="KAL3337573.1"/>
    <property type="molecule type" value="Genomic_DNA"/>
</dbReference>
<dbReference type="Proteomes" id="UP001627284">
    <property type="component" value="Unassembled WGS sequence"/>
</dbReference>
<keyword evidence="1" id="KW-0812">Transmembrane</keyword>
<evidence type="ECO:0000313" key="2">
    <source>
        <dbReference type="EMBL" id="KAL3337573.1"/>
    </source>
</evidence>
<sequence length="110" mass="12369">MLEVSSSKPLACESKRFTFWVELVAPVLPSAGYLSCVVCELLHRSGGFTCAHPKGSGFGFLLSSKKILVTWFFVSKICILYVNILSSDHLHLNVYSGIFLFFQMVRLFKK</sequence>
<feature type="transmembrane region" description="Helical" evidence="1">
    <location>
        <begin position="90"/>
        <end position="108"/>
    </location>
</feature>
<organism evidence="2 3">
    <name type="scientific">Solanum stoloniferum</name>
    <dbReference type="NCBI Taxonomy" id="62892"/>
    <lineage>
        <taxon>Eukaryota</taxon>
        <taxon>Viridiplantae</taxon>
        <taxon>Streptophyta</taxon>
        <taxon>Embryophyta</taxon>
        <taxon>Tracheophyta</taxon>
        <taxon>Spermatophyta</taxon>
        <taxon>Magnoliopsida</taxon>
        <taxon>eudicotyledons</taxon>
        <taxon>Gunneridae</taxon>
        <taxon>Pentapetalae</taxon>
        <taxon>asterids</taxon>
        <taxon>lamiids</taxon>
        <taxon>Solanales</taxon>
        <taxon>Solanaceae</taxon>
        <taxon>Solanoideae</taxon>
        <taxon>Solaneae</taxon>
        <taxon>Solanum</taxon>
    </lineage>
</organism>
<gene>
    <name evidence="2" type="ORF">AABB24_029953</name>
</gene>
<reference evidence="2 3" key="1">
    <citation type="submission" date="2024-05" db="EMBL/GenBank/DDBJ databases">
        <title>De novo assembly of an allotetraploid wild potato.</title>
        <authorList>
            <person name="Hosaka A.J."/>
        </authorList>
    </citation>
    <scope>NUCLEOTIDE SEQUENCE [LARGE SCALE GENOMIC DNA]</scope>
    <source>
        <tissue evidence="2">Young leaves</tissue>
    </source>
</reference>
<name>A0ABD2S1V2_9SOLN</name>
<keyword evidence="3" id="KW-1185">Reference proteome</keyword>
<keyword evidence="1" id="KW-1133">Transmembrane helix</keyword>
<keyword evidence="1" id="KW-0472">Membrane</keyword>